<evidence type="ECO:0000313" key="4">
    <source>
        <dbReference type="Proteomes" id="UP000183469"/>
    </source>
</evidence>
<organism evidence="3 5">
    <name type="scientific">Selenomonas ruminantium</name>
    <dbReference type="NCBI Taxonomy" id="971"/>
    <lineage>
        <taxon>Bacteria</taxon>
        <taxon>Bacillati</taxon>
        <taxon>Bacillota</taxon>
        <taxon>Negativicutes</taxon>
        <taxon>Selenomonadales</taxon>
        <taxon>Selenomonadaceae</taxon>
        <taxon>Selenomonas</taxon>
    </lineage>
</organism>
<reference evidence="4 5" key="1">
    <citation type="submission" date="2016-10" db="EMBL/GenBank/DDBJ databases">
        <authorList>
            <person name="de Groot N.N."/>
        </authorList>
    </citation>
    <scope>NUCLEOTIDE SEQUENCE [LARGE SCALE GENOMIC DNA]</scope>
    <source>
        <strain evidence="2 4">DSM 2872</strain>
        <strain evidence="3 5">L14</strain>
    </source>
</reference>
<accession>A0A1I0YMW6</accession>
<evidence type="ECO:0000256" key="1">
    <source>
        <dbReference type="SAM" id="Phobius"/>
    </source>
</evidence>
<keyword evidence="1" id="KW-0472">Membrane</keyword>
<keyword evidence="1" id="KW-0812">Transmembrane</keyword>
<gene>
    <name evidence="3" type="ORF">SAMN05216587_11638</name>
    <name evidence="2" type="ORF">SAMN05660648_02852</name>
</gene>
<keyword evidence="1" id="KW-1133">Transmembrane helix</keyword>
<dbReference type="OrthoDB" id="9991865at2"/>
<dbReference type="Proteomes" id="UP000183843">
    <property type="component" value="Unassembled WGS sequence"/>
</dbReference>
<name>A0A1I0YMW6_SELRU</name>
<dbReference type="EMBL" id="FNQG01000016">
    <property type="protein sequence ID" value="SEA34093.1"/>
    <property type="molecule type" value="Genomic_DNA"/>
</dbReference>
<dbReference type="RefSeq" id="WP_026759233.1">
    <property type="nucleotide sequence ID" value="NZ_FNQG01000016.1"/>
</dbReference>
<dbReference type="Proteomes" id="UP000183469">
    <property type="component" value="Unassembled WGS sequence"/>
</dbReference>
<evidence type="ECO:0000313" key="2">
    <source>
        <dbReference type="EMBL" id="SEA34093.1"/>
    </source>
</evidence>
<evidence type="ECO:0000313" key="5">
    <source>
        <dbReference type="Proteomes" id="UP000183843"/>
    </source>
</evidence>
<protein>
    <submittedName>
        <fullName evidence="3">Uncharacterized protein</fullName>
    </submittedName>
</protein>
<dbReference type="EMBL" id="FOJX01000016">
    <property type="protein sequence ID" value="SFB14739.1"/>
    <property type="molecule type" value="Genomic_DNA"/>
</dbReference>
<evidence type="ECO:0000313" key="3">
    <source>
        <dbReference type="EMBL" id="SFB14739.1"/>
    </source>
</evidence>
<sequence>MLNQVIHFAVVVNVALIMLVVCLSTYITIQGQRLKDYKSKTEKMQLEIRWYEKKNSSQQTGEILSGNRSLVA</sequence>
<proteinExistence type="predicted"/>
<dbReference type="AlphaFoldDB" id="A0A1I0YMW6"/>
<feature type="transmembrane region" description="Helical" evidence="1">
    <location>
        <begin position="6"/>
        <end position="29"/>
    </location>
</feature>